<organism evidence="2 3">
    <name type="scientific">Magnetovibrio blakemorei</name>
    <dbReference type="NCBI Taxonomy" id="28181"/>
    <lineage>
        <taxon>Bacteria</taxon>
        <taxon>Pseudomonadati</taxon>
        <taxon>Pseudomonadota</taxon>
        <taxon>Alphaproteobacteria</taxon>
        <taxon>Rhodospirillales</taxon>
        <taxon>Magnetovibrionaceae</taxon>
        <taxon>Magnetovibrio</taxon>
    </lineage>
</organism>
<dbReference type="OrthoDB" id="9801227at2"/>
<dbReference type="AlphaFoldDB" id="A0A1E5Q7Z6"/>
<reference evidence="3" key="1">
    <citation type="submission" date="2016-07" db="EMBL/GenBank/DDBJ databases">
        <authorList>
            <person name="Florea S."/>
            <person name="Webb J.S."/>
            <person name="Jaromczyk J."/>
            <person name="Schardl C.L."/>
        </authorList>
    </citation>
    <scope>NUCLEOTIDE SEQUENCE [LARGE SCALE GENOMIC DNA]</scope>
    <source>
        <strain evidence="3">MV-1</strain>
    </source>
</reference>
<protein>
    <submittedName>
        <fullName evidence="2">Cupin</fullName>
    </submittedName>
</protein>
<comment type="caution">
    <text evidence="2">The sequence shown here is derived from an EMBL/GenBank/DDBJ whole genome shotgun (WGS) entry which is preliminary data.</text>
</comment>
<evidence type="ECO:0000313" key="2">
    <source>
        <dbReference type="EMBL" id="OEJ67388.1"/>
    </source>
</evidence>
<dbReference type="Pfam" id="PF12973">
    <property type="entry name" value="Cupin_7"/>
    <property type="match status" value="2"/>
</dbReference>
<dbReference type="InterPro" id="IPR025979">
    <property type="entry name" value="ChrR-like_cupin_dom"/>
</dbReference>
<dbReference type="Gene3D" id="2.60.120.10">
    <property type="entry name" value="Jelly Rolls"/>
    <property type="match status" value="1"/>
</dbReference>
<dbReference type="RefSeq" id="WP_069957850.1">
    <property type="nucleotide sequence ID" value="NZ_MCGG01000022.1"/>
</dbReference>
<name>A0A1E5Q7Z6_9PROT</name>
<dbReference type="SUPFAM" id="SSF51182">
    <property type="entry name" value="RmlC-like cupins"/>
    <property type="match status" value="2"/>
</dbReference>
<keyword evidence="3" id="KW-1185">Reference proteome</keyword>
<dbReference type="EMBL" id="MCGG01000022">
    <property type="protein sequence ID" value="OEJ67388.1"/>
    <property type="molecule type" value="Genomic_DNA"/>
</dbReference>
<evidence type="ECO:0000259" key="1">
    <source>
        <dbReference type="Pfam" id="PF12973"/>
    </source>
</evidence>
<dbReference type="CDD" id="cd20303">
    <property type="entry name" value="cupin_ChrR_1"/>
    <property type="match status" value="2"/>
</dbReference>
<proteinExistence type="predicted"/>
<dbReference type="InterPro" id="IPR011051">
    <property type="entry name" value="RmlC_Cupin_sf"/>
</dbReference>
<evidence type="ECO:0000313" key="3">
    <source>
        <dbReference type="Proteomes" id="UP000095347"/>
    </source>
</evidence>
<gene>
    <name evidence="2" type="ORF">BEN30_09550</name>
</gene>
<accession>A0A1E5Q7Z6</accession>
<feature type="domain" description="ChrR-like cupin" evidence="1">
    <location>
        <begin position="118"/>
        <end position="216"/>
    </location>
</feature>
<feature type="domain" description="ChrR-like cupin" evidence="1">
    <location>
        <begin position="9"/>
        <end position="111"/>
    </location>
</feature>
<dbReference type="STRING" id="28181.BEN30_09550"/>
<dbReference type="Proteomes" id="UP000095347">
    <property type="component" value="Unassembled WGS sequence"/>
</dbReference>
<dbReference type="InterPro" id="IPR014710">
    <property type="entry name" value="RmlC-like_jellyroll"/>
</dbReference>
<sequence length="236" mass="25901">MLINADFTKRVVVRPGDADWIASPTLGVDRLMLDRIGDEVARATSLVRFAPGASFPEHTHDGGEEFLVLEGTFSDQDGDFGPGTYVRNPVGSSHAPFTTDGALILVKLWQFQKGDNTTVRIDTQNTPFSPGLVEGLSVLPLHRYKQESVALVRWQPGTKFQRHGHLGGEEIYVLEGMFQDEFGDYPAGTWSRNPEPSPHTPFSDQGCLIYVKVGHLEDVEVRDDSAYAGLSSKAIG</sequence>